<dbReference type="SMART" id="SM00365">
    <property type="entry name" value="LRR_SD22"/>
    <property type="match status" value="6"/>
</dbReference>
<dbReference type="InterPro" id="IPR050541">
    <property type="entry name" value="LRR_TM_domain-containing"/>
</dbReference>
<evidence type="ECO:0000256" key="11">
    <source>
        <dbReference type="SAM" id="Phobius"/>
    </source>
</evidence>
<dbReference type="EMBL" id="LR899936">
    <property type="protein sequence ID" value="CAD7243370.1"/>
    <property type="molecule type" value="Genomic_DNA"/>
</dbReference>
<dbReference type="GO" id="GO:0005886">
    <property type="term" value="C:plasma membrane"/>
    <property type="evidence" value="ECO:0007669"/>
    <property type="project" value="TreeGrafter"/>
</dbReference>
<dbReference type="Pfam" id="PF13927">
    <property type="entry name" value="Ig_3"/>
    <property type="match status" value="1"/>
</dbReference>
<evidence type="ECO:0000256" key="9">
    <source>
        <dbReference type="ARBA" id="ARBA00023319"/>
    </source>
</evidence>
<dbReference type="AlphaFoldDB" id="A0A7R9A268"/>
<evidence type="ECO:0000256" key="1">
    <source>
        <dbReference type="ARBA" id="ARBA00004167"/>
    </source>
</evidence>
<dbReference type="InterPro" id="IPR032675">
    <property type="entry name" value="LRR_dom_sf"/>
</dbReference>
<evidence type="ECO:0000259" key="12">
    <source>
        <dbReference type="PROSITE" id="PS50835"/>
    </source>
</evidence>
<evidence type="ECO:0000256" key="3">
    <source>
        <dbReference type="ARBA" id="ARBA00022692"/>
    </source>
</evidence>
<dbReference type="InterPro" id="IPR003599">
    <property type="entry name" value="Ig_sub"/>
</dbReference>
<dbReference type="Proteomes" id="UP000677054">
    <property type="component" value="Unassembled WGS sequence"/>
</dbReference>
<evidence type="ECO:0000256" key="10">
    <source>
        <dbReference type="SAM" id="MobiDB-lite"/>
    </source>
</evidence>
<dbReference type="InterPro" id="IPR001611">
    <property type="entry name" value="Leu-rich_rpt"/>
</dbReference>
<dbReference type="SMART" id="SM00369">
    <property type="entry name" value="LRR_TYP"/>
    <property type="match status" value="11"/>
</dbReference>
<comment type="subcellular location">
    <subcellularLocation>
        <location evidence="1">Membrane</location>
        <topology evidence="1">Single-pass membrane protein</topology>
    </subcellularLocation>
</comment>
<dbReference type="Gene3D" id="3.80.10.10">
    <property type="entry name" value="Ribonuclease Inhibitor"/>
    <property type="match status" value="3"/>
</dbReference>
<proteinExistence type="predicted"/>
<evidence type="ECO:0000313" key="14">
    <source>
        <dbReference type="Proteomes" id="UP000677054"/>
    </source>
</evidence>
<name>A0A7R9A268_9CRUS</name>
<dbReference type="InterPro" id="IPR007110">
    <property type="entry name" value="Ig-like_dom"/>
</dbReference>
<dbReference type="Pfam" id="PF13855">
    <property type="entry name" value="LRR_8"/>
    <property type="match status" value="4"/>
</dbReference>
<dbReference type="Gene3D" id="2.60.40.10">
    <property type="entry name" value="Immunoglobulins"/>
    <property type="match status" value="3"/>
</dbReference>
<feature type="domain" description="Ig-like" evidence="12">
    <location>
        <begin position="668"/>
        <end position="756"/>
    </location>
</feature>
<dbReference type="EMBL" id="CAJPEV010000419">
    <property type="protein sequence ID" value="CAG0885076.1"/>
    <property type="molecule type" value="Genomic_DNA"/>
</dbReference>
<dbReference type="FunFam" id="3.80.10.10:FF:000023">
    <property type="entry name" value="Leucine rich repeats and immunoglobulin like domains 3"/>
    <property type="match status" value="1"/>
</dbReference>
<reference evidence="13" key="1">
    <citation type="submission" date="2020-11" db="EMBL/GenBank/DDBJ databases">
        <authorList>
            <person name="Tran Van P."/>
        </authorList>
    </citation>
    <scope>NUCLEOTIDE SEQUENCE</scope>
</reference>
<dbReference type="SUPFAM" id="SSF48726">
    <property type="entry name" value="Immunoglobulin"/>
    <property type="match status" value="3"/>
</dbReference>
<evidence type="ECO:0000256" key="8">
    <source>
        <dbReference type="ARBA" id="ARBA00023157"/>
    </source>
</evidence>
<accession>A0A7R9A268</accession>
<sequence length="845" mass="93961">MPLHENAYKSTAKPDTLTYKEQGRSDPEKETRWSNPSPVVSILGILDKNIFTEMPDLGHMENQLHLSLAHNNIYMLNGTVISRLPGLEHLDLSHNKIIDIFFGALPLCPKLKSLILSNNDIVSIEPGSLGNVTALEDLRMSKNSIKSLPKRLFQNLTNLIQLDLNRNDVNVIEGLQFEGLNSLRVLKLRKNHISILEDGAFFGLLKIEQLHLDWNEVRRVRKGWLFGLESLEVLSLSHNQVELIEDGAWDKCHSLVSLDLSHNRLEEITQGMFSQLGKLETLNLEGNQIHSIQDAAFRPLSQLLTLSVFFCLLHSSQELHLFHHLTGNLLPCRDLHENNLSWTIEDSSGAFQGLGKLTKLGLQSNNIMSVAEKAFSGLRSLRKLDLLGNSINTIEENPFSPMKGLAELNLNTSSMICDCKAAWLPSWLSRMGLGSTVDLICLLPEEYGGKHLTKIPTENFTCSISPRPRLIKEPESPIALAGKNLTLECKADSQSSSPISVLWKKDNRPLKSSEGFLLNTERALSNGGLEATSFLHLSNLTRNHSGQYQCIISNTFGTTYSQKAKITVYVFPYFTKKPMNLTVRAGTKDKANLVCAADGYPKPEIRWDKEGGKNFPSANERRLYQFHQDHQMTIMYVQPEDAGVYTCKATNAAGTISTNFTLTVLDQPSIVRPMRDKTTKVGDTAVLECMANGSPTPSLAWKKDDIPLLPQTSKRYFFTSNNQLLIIVDTQMSDAGNYECEMVNSLGKITDKAYLTVTAEGEKRDKSTAVVSGSWDWQVAVIVTVIVAVVVSACWLIVACRLHKRAYDDTPSHPPLLPSSSCPPHMSSASSAIFIPSQIPFMVPG</sequence>
<dbReference type="SMART" id="SM00409">
    <property type="entry name" value="IG"/>
    <property type="match status" value="3"/>
</dbReference>
<dbReference type="PANTHER" id="PTHR24369">
    <property type="entry name" value="ANTIGEN BSP, PUTATIVE-RELATED"/>
    <property type="match status" value="1"/>
</dbReference>
<keyword evidence="5" id="KW-0677">Repeat</keyword>
<dbReference type="PROSITE" id="PS50835">
    <property type="entry name" value="IG_LIKE"/>
    <property type="match status" value="3"/>
</dbReference>
<evidence type="ECO:0000256" key="4">
    <source>
        <dbReference type="ARBA" id="ARBA00022729"/>
    </source>
</evidence>
<dbReference type="InterPro" id="IPR003598">
    <property type="entry name" value="Ig_sub2"/>
</dbReference>
<keyword evidence="7 11" id="KW-0472">Membrane</keyword>
<dbReference type="PROSITE" id="PS51450">
    <property type="entry name" value="LRR"/>
    <property type="match status" value="5"/>
</dbReference>
<dbReference type="InterPro" id="IPR013783">
    <property type="entry name" value="Ig-like_fold"/>
</dbReference>
<keyword evidence="14" id="KW-1185">Reference proteome</keyword>
<dbReference type="FunFam" id="2.60.40.10:FF:000161">
    <property type="entry name" value="Leucine rich repeats and immunoglobulin like domains 2"/>
    <property type="match status" value="1"/>
</dbReference>
<feature type="domain" description="Ig-like" evidence="12">
    <location>
        <begin position="468"/>
        <end position="567"/>
    </location>
</feature>
<evidence type="ECO:0000256" key="6">
    <source>
        <dbReference type="ARBA" id="ARBA00022989"/>
    </source>
</evidence>
<dbReference type="SUPFAM" id="SSF52058">
    <property type="entry name" value="L domain-like"/>
    <property type="match status" value="1"/>
</dbReference>
<dbReference type="FunFam" id="3.80.10.10:FF:001164">
    <property type="entry name" value="GH01279p"/>
    <property type="match status" value="1"/>
</dbReference>
<feature type="domain" description="Ig-like" evidence="12">
    <location>
        <begin position="572"/>
        <end position="663"/>
    </location>
</feature>
<evidence type="ECO:0000313" key="13">
    <source>
        <dbReference type="EMBL" id="CAD7243370.1"/>
    </source>
</evidence>
<keyword evidence="3 11" id="KW-0812">Transmembrane</keyword>
<keyword evidence="6 11" id="KW-1133">Transmembrane helix</keyword>
<feature type="region of interest" description="Disordered" evidence="10">
    <location>
        <begin position="1"/>
        <end position="35"/>
    </location>
</feature>
<keyword evidence="9" id="KW-0393">Immunoglobulin domain</keyword>
<dbReference type="PANTHER" id="PTHR24369:SF210">
    <property type="entry name" value="CHAOPTIN-RELATED"/>
    <property type="match status" value="1"/>
</dbReference>
<protein>
    <recommendedName>
        <fullName evidence="12">Ig-like domain-containing protein</fullName>
    </recommendedName>
</protein>
<dbReference type="InterPro" id="IPR013098">
    <property type="entry name" value="Ig_I-set"/>
</dbReference>
<keyword evidence="2" id="KW-0433">Leucine-rich repeat</keyword>
<dbReference type="InterPro" id="IPR036179">
    <property type="entry name" value="Ig-like_dom_sf"/>
</dbReference>
<dbReference type="InterPro" id="IPR003591">
    <property type="entry name" value="Leu-rich_rpt_typical-subtyp"/>
</dbReference>
<dbReference type="OrthoDB" id="5917255at2759"/>
<keyword evidence="4" id="KW-0732">Signal</keyword>
<keyword evidence="8" id="KW-1015">Disulfide bond</keyword>
<feature type="compositionally biased region" description="Basic and acidic residues" evidence="10">
    <location>
        <begin position="21"/>
        <end position="32"/>
    </location>
</feature>
<evidence type="ECO:0000256" key="5">
    <source>
        <dbReference type="ARBA" id="ARBA00022737"/>
    </source>
</evidence>
<dbReference type="SMART" id="SM00408">
    <property type="entry name" value="IGc2"/>
    <property type="match status" value="3"/>
</dbReference>
<evidence type="ECO:0000256" key="7">
    <source>
        <dbReference type="ARBA" id="ARBA00023136"/>
    </source>
</evidence>
<feature type="transmembrane region" description="Helical" evidence="11">
    <location>
        <begin position="777"/>
        <end position="798"/>
    </location>
</feature>
<dbReference type="Pfam" id="PF07679">
    <property type="entry name" value="I-set"/>
    <property type="match status" value="2"/>
</dbReference>
<gene>
    <name evidence="13" type="ORF">DSTB1V02_LOCUS3294</name>
</gene>
<organism evidence="13">
    <name type="scientific">Darwinula stevensoni</name>
    <dbReference type="NCBI Taxonomy" id="69355"/>
    <lineage>
        <taxon>Eukaryota</taxon>
        <taxon>Metazoa</taxon>
        <taxon>Ecdysozoa</taxon>
        <taxon>Arthropoda</taxon>
        <taxon>Crustacea</taxon>
        <taxon>Oligostraca</taxon>
        <taxon>Ostracoda</taxon>
        <taxon>Podocopa</taxon>
        <taxon>Podocopida</taxon>
        <taxon>Darwinulocopina</taxon>
        <taxon>Darwinuloidea</taxon>
        <taxon>Darwinulidae</taxon>
        <taxon>Darwinula</taxon>
    </lineage>
</organism>
<dbReference type="FunFam" id="2.60.40.10:FF:000032">
    <property type="entry name" value="palladin isoform X1"/>
    <property type="match status" value="1"/>
</dbReference>
<evidence type="ECO:0000256" key="2">
    <source>
        <dbReference type="ARBA" id="ARBA00022614"/>
    </source>
</evidence>